<evidence type="ECO:0000259" key="5">
    <source>
        <dbReference type="SMART" id="SM00822"/>
    </source>
</evidence>
<dbReference type="EMBL" id="KE721364">
    <property type="protein sequence ID" value="ERF69994.1"/>
    <property type="molecule type" value="Genomic_DNA"/>
</dbReference>
<dbReference type="GeneID" id="19238586"/>
<dbReference type="OMA" id="CQKHMVD"/>
<keyword evidence="2" id="KW-0521">NADP</keyword>
<name>U1HLW4_ENDPU</name>
<dbReference type="Gene3D" id="3.40.50.720">
    <property type="entry name" value="NAD(P)-binding Rossmann-like Domain"/>
    <property type="match status" value="1"/>
</dbReference>
<feature type="domain" description="Ketoreductase" evidence="5">
    <location>
        <begin position="19"/>
        <end position="232"/>
    </location>
</feature>
<evidence type="ECO:0000256" key="4">
    <source>
        <dbReference type="RuleBase" id="RU000363"/>
    </source>
</evidence>
<evidence type="ECO:0000256" key="2">
    <source>
        <dbReference type="ARBA" id="ARBA00022857"/>
    </source>
</evidence>
<dbReference type="SUPFAM" id="SSF51735">
    <property type="entry name" value="NAD(P)-binding Rossmann-fold domains"/>
    <property type="match status" value="1"/>
</dbReference>
<dbReference type="GO" id="GO:0016491">
    <property type="term" value="F:oxidoreductase activity"/>
    <property type="evidence" value="ECO:0007669"/>
    <property type="project" value="UniProtKB-KW"/>
</dbReference>
<dbReference type="InterPro" id="IPR036291">
    <property type="entry name" value="NAD(P)-bd_dom_sf"/>
</dbReference>
<dbReference type="SMART" id="SM00822">
    <property type="entry name" value="PKS_KR"/>
    <property type="match status" value="1"/>
</dbReference>
<dbReference type="OrthoDB" id="47007at2759"/>
<dbReference type="AlphaFoldDB" id="U1HLW4"/>
<evidence type="ECO:0000256" key="3">
    <source>
        <dbReference type="ARBA" id="ARBA00023002"/>
    </source>
</evidence>
<proteinExistence type="inferred from homology"/>
<dbReference type="InterPro" id="IPR002347">
    <property type="entry name" value="SDR_fam"/>
</dbReference>
<dbReference type="PROSITE" id="PS00061">
    <property type="entry name" value="ADH_SHORT"/>
    <property type="match status" value="1"/>
</dbReference>
<evidence type="ECO:0000313" key="6">
    <source>
        <dbReference type="EMBL" id="ERF69994.1"/>
    </source>
</evidence>
<dbReference type="RefSeq" id="XP_007804328.1">
    <property type="nucleotide sequence ID" value="XM_007806137.1"/>
</dbReference>
<reference evidence="7" key="1">
    <citation type="journal article" date="2014" name="BMC Genomics">
        <title>Genome characteristics reveal the impact of lichenization on lichen-forming fungus Endocarpon pusillum Hedwig (Verrucariales, Ascomycota).</title>
        <authorList>
            <person name="Wang Y.-Y."/>
            <person name="Liu B."/>
            <person name="Zhang X.-Y."/>
            <person name="Zhou Q.-M."/>
            <person name="Zhang T."/>
            <person name="Li H."/>
            <person name="Yu Y.-F."/>
            <person name="Zhang X.-L."/>
            <person name="Hao X.-Y."/>
            <person name="Wang M."/>
            <person name="Wang L."/>
            <person name="Wei J.-C."/>
        </authorList>
    </citation>
    <scope>NUCLEOTIDE SEQUENCE [LARGE SCALE GENOMIC DNA]</scope>
    <source>
        <strain evidence="7">Z07020 / HMAS-L-300199</strain>
    </source>
</reference>
<keyword evidence="7" id="KW-1185">Reference proteome</keyword>
<dbReference type="InterPro" id="IPR020904">
    <property type="entry name" value="Sc_DH/Rdtase_CS"/>
</dbReference>
<gene>
    <name evidence="6" type="ORF">EPUS_03546</name>
</gene>
<sequence>MGSYASAPPMHPGTTLEGRVALITGAGRGLGAGLALELASRGASVVLNYARSAKAAQGVVAEIESQGGSAVAIQADISKVSEVTKLFDAAIAHFGRLDIVINNAGMESFANEEDVTEEMFDEVFGLNTRAQFFVAQHGLKHLSRMLLASSTIITPPIFLKRPSSPPPTNQNPGGGRIIFMSSVAATMSGVANHALYAGSKAAVEGFTRSFSADAGPKGITVNAIAPGGIKTDMFSANAWHYSPGADPSTSMEQIEKGIASLCPLGRCAVPADVARVVAFLGSADSEWINGESFPALFS</sequence>
<keyword evidence="3" id="KW-0560">Oxidoreductase</keyword>
<evidence type="ECO:0000256" key="1">
    <source>
        <dbReference type="ARBA" id="ARBA00006484"/>
    </source>
</evidence>
<organism evidence="6 7">
    <name type="scientific">Endocarpon pusillum (strain Z07020 / HMAS-L-300199)</name>
    <name type="common">Lichen-forming fungus</name>
    <dbReference type="NCBI Taxonomy" id="1263415"/>
    <lineage>
        <taxon>Eukaryota</taxon>
        <taxon>Fungi</taxon>
        <taxon>Dikarya</taxon>
        <taxon>Ascomycota</taxon>
        <taxon>Pezizomycotina</taxon>
        <taxon>Eurotiomycetes</taxon>
        <taxon>Chaetothyriomycetidae</taxon>
        <taxon>Verrucariales</taxon>
        <taxon>Verrucariaceae</taxon>
        <taxon>Endocarpon</taxon>
    </lineage>
</organism>
<accession>U1HLW4</accession>
<comment type="similarity">
    <text evidence="1 4">Belongs to the short-chain dehydrogenases/reductases (SDR) family.</text>
</comment>
<dbReference type="PRINTS" id="PR00080">
    <property type="entry name" value="SDRFAMILY"/>
</dbReference>
<protein>
    <recommendedName>
        <fullName evidence="5">Ketoreductase domain-containing protein</fullName>
    </recommendedName>
</protein>
<dbReference type="InterPro" id="IPR057326">
    <property type="entry name" value="KR_dom"/>
</dbReference>
<evidence type="ECO:0000313" key="7">
    <source>
        <dbReference type="Proteomes" id="UP000019373"/>
    </source>
</evidence>
<dbReference type="PANTHER" id="PTHR43639:SF1">
    <property type="entry name" value="SHORT-CHAIN DEHYDROGENASE_REDUCTASE FAMILY PROTEIN"/>
    <property type="match status" value="1"/>
</dbReference>
<dbReference type="eggNOG" id="KOG0725">
    <property type="taxonomic scope" value="Eukaryota"/>
</dbReference>
<dbReference type="Proteomes" id="UP000019373">
    <property type="component" value="Unassembled WGS sequence"/>
</dbReference>
<dbReference type="PANTHER" id="PTHR43639">
    <property type="entry name" value="OXIDOREDUCTASE, SHORT-CHAIN DEHYDROGENASE/REDUCTASE FAMILY (AFU_ORTHOLOGUE AFUA_5G02870)"/>
    <property type="match status" value="1"/>
</dbReference>
<dbReference type="Pfam" id="PF00106">
    <property type="entry name" value="adh_short"/>
    <property type="match status" value="1"/>
</dbReference>
<dbReference type="HOGENOM" id="CLU_010194_1_3_1"/>
<dbReference type="Pfam" id="PF13561">
    <property type="entry name" value="adh_short_C2"/>
    <property type="match status" value="1"/>
</dbReference>
<dbReference type="PRINTS" id="PR00081">
    <property type="entry name" value="GDHRDH"/>
</dbReference>